<evidence type="ECO:0000313" key="1">
    <source>
        <dbReference type="EMBL" id="EGD56742.1"/>
    </source>
</evidence>
<reference evidence="1 2" key="1">
    <citation type="journal article" date="2011" name="J. Bacteriol.">
        <title>Draft Genome Sequence of Gordonia neofelifaecis NRRL B-59395, a Cholesterol-Degrading Actinomycete.</title>
        <authorList>
            <person name="Ge F."/>
            <person name="Li W."/>
            <person name="Chen G."/>
            <person name="Liu Y."/>
            <person name="Zhang G."/>
            <person name="Yong B."/>
            <person name="Wang Q."/>
            <person name="Wang N."/>
            <person name="Huang Z."/>
            <person name="Li W."/>
            <person name="Wang J."/>
            <person name="Wu C."/>
            <person name="Xie Q."/>
            <person name="Liu G."/>
        </authorList>
    </citation>
    <scope>NUCLEOTIDE SEQUENCE [LARGE SCALE GENOMIC DNA]</scope>
    <source>
        <strain evidence="1 2">NRRL B-59395</strain>
    </source>
</reference>
<sequence>MIRQDDVLPGFEPIVTVRSGLADVLDLTPTTAVCLAAQLVTAAGATVADIHTVGKGQNR</sequence>
<comment type="caution">
    <text evidence="1">The sequence shown here is derived from an EMBL/GenBank/DDBJ whole genome shotgun (WGS) entry which is preliminary data.</text>
</comment>
<keyword evidence="2" id="KW-1185">Reference proteome</keyword>
<evidence type="ECO:0000313" key="2">
    <source>
        <dbReference type="Proteomes" id="UP000035065"/>
    </source>
</evidence>
<gene>
    <name evidence="1" type="ORF">SCNU_00150</name>
</gene>
<dbReference type="EMBL" id="AEUD01000001">
    <property type="protein sequence ID" value="EGD56742.1"/>
    <property type="molecule type" value="Genomic_DNA"/>
</dbReference>
<dbReference type="AlphaFoldDB" id="F1YEA9"/>
<dbReference type="Proteomes" id="UP000035065">
    <property type="component" value="Unassembled WGS sequence"/>
</dbReference>
<organism evidence="1 2">
    <name type="scientific">Gordonia neofelifaecis NRRL B-59395</name>
    <dbReference type="NCBI Taxonomy" id="644548"/>
    <lineage>
        <taxon>Bacteria</taxon>
        <taxon>Bacillati</taxon>
        <taxon>Actinomycetota</taxon>
        <taxon>Actinomycetes</taxon>
        <taxon>Mycobacteriales</taxon>
        <taxon>Gordoniaceae</taxon>
        <taxon>Gordonia</taxon>
    </lineage>
</organism>
<protein>
    <submittedName>
        <fullName evidence="1">Uncharacterized protein</fullName>
    </submittedName>
</protein>
<accession>F1YEA9</accession>
<name>F1YEA9_9ACTN</name>
<proteinExistence type="predicted"/>
<dbReference type="STRING" id="644548.SCNU_00150"/>